<protein>
    <submittedName>
        <fullName evidence="1">Transcriptional regulator</fullName>
    </submittedName>
</protein>
<geneLocation type="plasmid" evidence="1 2">
    <name>pSCL4</name>
</geneLocation>
<reference evidence="1 2" key="1">
    <citation type="journal article" date="2010" name="Genome Biol. Evol.">
        <title>The sequence of a 1.8-mb bacterial linear plasmid reveals a rich evolutionary reservoir of secondary metabolic pathways.</title>
        <authorList>
            <person name="Medema M.H."/>
            <person name="Trefzer A."/>
            <person name="Kovalchuk A."/>
            <person name="van den Berg M."/>
            <person name="Mueller U."/>
            <person name="Heijne W."/>
            <person name="Wu L."/>
            <person name="Alam M.T."/>
            <person name="Ronning C.M."/>
            <person name="Nierman W.C."/>
            <person name="Bovenberg R.A.L."/>
            <person name="Breitling R."/>
            <person name="Takano E."/>
        </authorList>
    </citation>
    <scope>NUCLEOTIDE SEQUENCE [LARGE SCALE GENOMIC DNA]</scope>
    <source>
        <strain evidence="2">ATCC 27064 / DSM 738 / JCM 4710 / NBRC 13307 / NCIMB 12785 / NRRL 3585 / VKM Ac-602</strain>
        <plasmid evidence="1">pSCL4</plasmid>
    </source>
</reference>
<keyword evidence="1" id="KW-0614">Plasmid</keyword>
<dbReference type="Gene3D" id="1.25.40.10">
    <property type="entry name" value="Tetratricopeptide repeat domain"/>
    <property type="match status" value="1"/>
</dbReference>
<evidence type="ECO:0000313" key="2">
    <source>
        <dbReference type="Proteomes" id="UP000002357"/>
    </source>
</evidence>
<organism evidence="1 2">
    <name type="scientific">Streptomyces clavuligerus</name>
    <dbReference type="NCBI Taxonomy" id="1901"/>
    <lineage>
        <taxon>Bacteria</taxon>
        <taxon>Bacillati</taxon>
        <taxon>Actinomycetota</taxon>
        <taxon>Actinomycetes</taxon>
        <taxon>Kitasatosporales</taxon>
        <taxon>Streptomycetaceae</taxon>
        <taxon>Streptomyces</taxon>
    </lineage>
</organism>
<dbReference type="SUPFAM" id="SSF48452">
    <property type="entry name" value="TPR-like"/>
    <property type="match status" value="1"/>
</dbReference>
<proteinExistence type="predicted"/>
<dbReference type="eggNOG" id="COG1396">
    <property type="taxonomic scope" value="Bacteria"/>
</dbReference>
<evidence type="ECO:0000313" key="1">
    <source>
        <dbReference type="EMBL" id="EFG04645.2"/>
    </source>
</evidence>
<sequence length="472" mass="51493">MKWCLDHLGLPRNGFPTIFSELLSNGAQQVRKQNTHIDCRTFLPTLGTLMSIVPRAVGRTGSGAPVTRAQNSQLIAVISEFGFTHADLAQKISDVITRYYGPQTPHTCDERTIRRWVRGDVRWPTQRYLFALEQIFRRPVRDMGFIPRGKSSSVPVPPAAATPKEVPVHRRSFISGSAAVTVATTLGMSEVPQRGHISMNDVARVTSRIDTLNARFLATGGGSVVDVATHHINGLRRMLNGCTYSDRVGKALHGAVSSLYSQAGWGAMDNNDSRRAGSLYRSALNSALLADDPNAIARSWDSLAMHARKEGRQREALQIAQASLDNRRARNDPYVDTLLNSRLAIAHALTGNERKAVTSLTAAESAYERVHRTSPPAWLAFLNEAEMSGIGALVHRALGDYHRAADSAAQAITLAPSSMPRSKAYYTVLLAEIQVAQQEHEKAAATITTIDSGPTIHRIGARLSRVKRALSA</sequence>
<dbReference type="EMBL" id="CM000914">
    <property type="protein sequence ID" value="EFG04645.2"/>
    <property type="molecule type" value="Genomic_DNA"/>
</dbReference>
<gene>
    <name evidence="1" type="ORF">SCLAV_p1159</name>
</gene>
<name>D5SL52_STRCL</name>
<keyword evidence="2" id="KW-1185">Reference proteome</keyword>
<accession>D5SL52</accession>
<dbReference type="InterPro" id="IPR011990">
    <property type="entry name" value="TPR-like_helical_dom_sf"/>
</dbReference>
<dbReference type="AlphaFoldDB" id="D5SL52"/>
<dbReference type="Proteomes" id="UP000002357">
    <property type="component" value="Plasmid pSCL4"/>
</dbReference>